<gene>
    <name evidence="4" type="ORF">A2U01_0005940</name>
</gene>
<dbReference type="AlphaFoldDB" id="A0A392MEA0"/>
<organism evidence="4 5">
    <name type="scientific">Trifolium medium</name>
    <dbReference type="NCBI Taxonomy" id="97028"/>
    <lineage>
        <taxon>Eukaryota</taxon>
        <taxon>Viridiplantae</taxon>
        <taxon>Streptophyta</taxon>
        <taxon>Embryophyta</taxon>
        <taxon>Tracheophyta</taxon>
        <taxon>Spermatophyta</taxon>
        <taxon>Magnoliopsida</taxon>
        <taxon>eudicotyledons</taxon>
        <taxon>Gunneridae</taxon>
        <taxon>Pentapetalae</taxon>
        <taxon>rosids</taxon>
        <taxon>fabids</taxon>
        <taxon>Fabales</taxon>
        <taxon>Fabaceae</taxon>
        <taxon>Papilionoideae</taxon>
        <taxon>50 kb inversion clade</taxon>
        <taxon>NPAAA clade</taxon>
        <taxon>Hologalegina</taxon>
        <taxon>IRL clade</taxon>
        <taxon>Trifolieae</taxon>
        <taxon>Trifolium</taxon>
    </lineage>
</organism>
<dbReference type="SUPFAM" id="SSF54791">
    <property type="entry name" value="Eukaryotic type KH-domain (KH-domain type I)"/>
    <property type="match status" value="1"/>
</dbReference>
<dbReference type="Gene3D" id="3.30.1370.10">
    <property type="entry name" value="K Homology domain, type 1"/>
    <property type="match status" value="1"/>
</dbReference>
<name>A0A392MEA0_9FABA</name>
<dbReference type="InterPro" id="IPR036612">
    <property type="entry name" value="KH_dom_type_1_sf"/>
</dbReference>
<evidence type="ECO:0000313" key="5">
    <source>
        <dbReference type="Proteomes" id="UP000265520"/>
    </source>
</evidence>
<evidence type="ECO:0000256" key="2">
    <source>
        <dbReference type="PROSITE-ProRule" id="PRU00117"/>
    </source>
</evidence>
<comment type="caution">
    <text evidence="4">The sequence shown here is derived from an EMBL/GenBank/DDBJ whole genome shotgun (WGS) entry which is preliminary data.</text>
</comment>
<dbReference type="CDD" id="cd22459">
    <property type="entry name" value="KH-I_PEPPER_rpt1_like"/>
    <property type="match status" value="1"/>
</dbReference>
<feature type="domain" description="K Homology" evidence="3">
    <location>
        <begin position="91"/>
        <end position="158"/>
    </location>
</feature>
<evidence type="ECO:0000259" key="3">
    <source>
        <dbReference type="SMART" id="SM00322"/>
    </source>
</evidence>
<dbReference type="InterPro" id="IPR004088">
    <property type="entry name" value="KH_dom_type_1"/>
</dbReference>
<keyword evidence="2" id="KW-0694">RNA-binding</keyword>
<keyword evidence="5" id="KW-1185">Reference proteome</keyword>
<reference evidence="4 5" key="1">
    <citation type="journal article" date="2018" name="Front. Plant Sci.">
        <title>Red Clover (Trifolium pratense) and Zigzag Clover (T. medium) - A Picture of Genomic Similarities and Differences.</title>
        <authorList>
            <person name="Dluhosova J."/>
            <person name="Istvanek J."/>
            <person name="Nedelnik J."/>
            <person name="Repkova J."/>
        </authorList>
    </citation>
    <scope>NUCLEOTIDE SEQUENCE [LARGE SCALE GENOMIC DNA]</scope>
    <source>
        <strain evidence="5">cv. 10/8</strain>
        <tissue evidence="4">Leaf</tissue>
    </source>
</reference>
<dbReference type="GO" id="GO:0003723">
    <property type="term" value="F:RNA binding"/>
    <property type="evidence" value="ECO:0007669"/>
    <property type="project" value="UniProtKB-UniRule"/>
</dbReference>
<dbReference type="PROSITE" id="PS50084">
    <property type="entry name" value="KH_TYPE_1"/>
    <property type="match status" value="1"/>
</dbReference>
<dbReference type="Pfam" id="PF00013">
    <property type="entry name" value="KH_1"/>
    <property type="match status" value="1"/>
</dbReference>
<dbReference type="InterPro" id="IPR004087">
    <property type="entry name" value="KH_dom"/>
</dbReference>
<dbReference type="PANTHER" id="PTHR10288">
    <property type="entry name" value="KH DOMAIN CONTAINING RNA BINDING PROTEIN"/>
    <property type="match status" value="1"/>
</dbReference>
<accession>A0A392MEA0</accession>
<evidence type="ECO:0000313" key="4">
    <source>
        <dbReference type="EMBL" id="MCH85098.1"/>
    </source>
</evidence>
<dbReference type="SMART" id="SM00322">
    <property type="entry name" value="KH"/>
    <property type="match status" value="1"/>
</dbReference>
<sequence length="171" mass="18226">MYKFGPKEDISLDTNVPEAPPSIIIPSEVPNFPPGGLYQPSDPIISSAHVPQFLGATNAQDLQGYADAGNTWPLYSSAFPVMSGVDASLSEELTIRMLCPSDRIGRVIGKGGSTIKSMRQASGARIDVDDSKANNECLIIITATEVHNLPFLFINSIIAEDVASCSVCDIL</sequence>
<keyword evidence="1" id="KW-0677">Repeat</keyword>
<dbReference type="EMBL" id="LXQA010007899">
    <property type="protein sequence ID" value="MCH85098.1"/>
    <property type="molecule type" value="Genomic_DNA"/>
</dbReference>
<protein>
    <submittedName>
        <fullName evidence="4">KH domain-containing protein</fullName>
    </submittedName>
</protein>
<evidence type="ECO:0000256" key="1">
    <source>
        <dbReference type="ARBA" id="ARBA00022737"/>
    </source>
</evidence>
<proteinExistence type="predicted"/>
<dbReference type="Proteomes" id="UP000265520">
    <property type="component" value="Unassembled WGS sequence"/>
</dbReference>